<feature type="compositionally biased region" description="Basic residues" evidence="1">
    <location>
        <begin position="1"/>
        <end position="24"/>
    </location>
</feature>
<feature type="compositionally biased region" description="Basic residues" evidence="1">
    <location>
        <begin position="98"/>
        <end position="133"/>
    </location>
</feature>
<proteinExistence type="predicted"/>
<reference evidence="2" key="1">
    <citation type="submission" date="2020-02" db="EMBL/GenBank/DDBJ databases">
        <authorList>
            <person name="Meier V. D."/>
        </authorList>
    </citation>
    <scope>NUCLEOTIDE SEQUENCE</scope>
    <source>
        <strain evidence="2">AVDCRST_MAG57</strain>
    </source>
</reference>
<feature type="region of interest" description="Disordered" evidence="1">
    <location>
        <begin position="232"/>
        <end position="267"/>
    </location>
</feature>
<feature type="compositionally biased region" description="Basic residues" evidence="1">
    <location>
        <begin position="78"/>
        <end position="91"/>
    </location>
</feature>
<feature type="compositionally biased region" description="Low complexity" evidence="1">
    <location>
        <begin position="258"/>
        <end position="267"/>
    </location>
</feature>
<organism evidence="2">
    <name type="scientific">uncultured Blastococcus sp</name>
    <dbReference type="NCBI Taxonomy" id="217144"/>
    <lineage>
        <taxon>Bacteria</taxon>
        <taxon>Bacillati</taxon>
        <taxon>Actinomycetota</taxon>
        <taxon>Actinomycetes</taxon>
        <taxon>Geodermatophilales</taxon>
        <taxon>Geodermatophilaceae</taxon>
        <taxon>Blastococcus</taxon>
        <taxon>environmental samples</taxon>
    </lineage>
</organism>
<accession>A0A6J4IL12</accession>
<protein>
    <submittedName>
        <fullName evidence="2">Short-chain dehydrogenase/reductase SDR</fullName>
    </submittedName>
</protein>
<feature type="compositionally biased region" description="Basic and acidic residues" evidence="1">
    <location>
        <begin position="134"/>
        <end position="149"/>
    </location>
</feature>
<dbReference type="EMBL" id="CADCTI010000182">
    <property type="protein sequence ID" value="CAA9253324.1"/>
    <property type="molecule type" value="Genomic_DNA"/>
</dbReference>
<feature type="region of interest" description="Disordered" evidence="1">
    <location>
        <begin position="1"/>
        <end position="215"/>
    </location>
</feature>
<feature type="non-terminal residue" evidence="2">
    <location>
        <position position="267"/>
    </location>
</feature>
<evidence type="ECO:0000256" key="1">
    <source>
        <dbReference type="SAM" id="MobiDB-lite"/>
    </source>
</evidence>
<feature type="compositionally biased region" description="Basic residues" evidence="1">
    <location>
        <begin position="183"/>
        <end position="210"/>
    </location>
</feature>
<dbReference type="AlphaFoldDB" id="A0A6J4IL12"/>
<sequence>DSVHSRCRFRRPHHRRDRWLRPRPRREAEGAGGHSRAGRPGQRAESAGGRGPGLPVRRPRRHGQGSQRGSGRADRGRARPPRRRVPQRRHLRGEERRRARHGRVHGGRQHRPLRRRLRRGGRAPGHQARRRRRDGGDRLAGRPLADARRPRVQRGQGRRDRVRPLDGTATGPRGHHDLGHLPWLRRHGDHRRHPRPVHRRQLPGAHRRGGRRWDGHGLDVGRAGCRLRHPARRRRGALHVQGRACRQDGDRRDRRRPGGAAPAVRAL</sequence>
<gene>
    <name evidence="2" type="ORF">AVDCRST_MAG57-2219</name>
</gene>
<evidence type="ECO:0000313" key="2">
    <source>
        <dbReference type="EMBL" id="CAA9253324.1"/>
    </source>
</evidence>
<name>A0A6J4IL12_9ACTN</name>
<feature type="non-terminal residue" evidence="2">
    <location>
        <position position="1"/>
    </location>
</feature>